<dbReference type="InterPro" id="IPR039632">
    <property type="entry name" value="TMEM42"/>
</dbReference>
<dbReference type="RefSeq" id="XP_004931547.1">
    <property type="nucleotide sequence ID" value="XM_004931490.5"/>
</dbReference>
<keyword evidence="1" id="KW-0812">Transmembrane</keyword>
<dbReference type="GeneID" id="101735621"/>
<feature type="transmembrane region" description="Helical" evidence="1">
    <location>
        <begin position="68"/>
        <end position="86"/>
    </location>
</feature>
<dbReference type="Proteomes" id="UP000005204">
    <property type="component" value="Unassembled WGS sequence"/>
</dbReference>
<dbReference type="Gene3D" id="1.10.3730.20">
    <property type="match status" value="1"/>
</dbReference>
<keyword evidence="1" id="KW-1133">Transmembrane helix</keyword>
<proteinExistence type="predicted"/>
<organism evidence="2 3">
    <name type="scientific">Bombyx mori</name>
    <name type="common">Silk moth</name>
    <dbReference type="NCBI Taxonomy" id="7091"/>
    <lineage>
        <taxon>Eukaryota</taxon>
        <taxon>Metazoa</taxon>
        <taxon>Ecdysozoa</taxon>
        <taxon>Arthropoda</taxon>
        <taxon>Hexapoda</taxon>
        <taxon>Insecta</taxon>
        <taxon>Pterygota</taxon>
        <taxon>Neoptera</taxon>
        <taxon>Endopterygota</taxon>
        <taxon>Lepidoptera</taxon>
        <taxon>Glossata</taxon>
        <taxon>Ditrysia</taxon>
        <taxon>Bombycoidea</taxon>
        <taxon>Bombycidae</taxon>
        <taxon>Bombycinae</taxon>
        <taxon>Bombyx</taxon>
    </lineage>
</organism>
<dbReference type="SUPFAM" id="SSF103481">
    <property type="entry name" value="Multidrug resistance efflux transporter EmrE"/>
    <property type="match status" value="1"/>
</dbReference>
<dbReference type="PANTHER" id="PTHR31965:SF1">
    <property type="entry name" value="TRANSMEMBRANE PROTEIN 42"/>
    <property type="match status" value="1"/>
</dbReference>
<evidence type="ECO:0008006" key="4">
    <source>
        <dbReference type="Google" id="ProtNLM"/>
    </source>
</evidence>
<reference evidence="2" key="2">
    <citation type="submission" date="2022-06" db="UniProtKB">
        <authorList>
            <consortium name="EnsemblMetazoa"/>
        </authorList>
    </citation>
    <scope>IDENTIFICATION</scope>
    <source>
        <strain evidence="2">p50T (Dazao)</strain>
    </source>
</reference>
<dbReference type="AlphaFoldDB" id="A0A8R1WKH4"/>
<evidence type="ECO:0000313" key="2">
    <source>
        <dbReference type="EnsemblMetazoa" id="XP_004931547.1"/>
    </source>
</evidence>
<keyword evidence="1" id="KW-0472">Membrane</keyword>
<reference evidence="3" key="1">
    <citation type="journal article" date="2008" name="Insect Biochem. Mol. Biol.">
        <title>The genome of a lepidopteran model insect, the silkworm Bombyx mori.</title>
        <authorList>
            <consortium name="International Silkworm Genome Consortium"/>
        </authorList>
    </citation>
    <scope>NUCLEOTIDE SEQUENCE [LARGE SCALE GENOMIC DNA]</scope>
    <source>
        <strain evidence="3">p50T</strain>
    </source>
</reference>
<dbReference type="PANTHER" id="PTHR31965">
    <property type="entry name" value="TRANSMEMBRANE PROTEIN 42"/>
    <property type="match status" value="1"/>
</dbReference>
<protein>
    <recommendedName>
        <fullName evidence="4">Transmembrane protein 42</fullName>
    </recommendedName>
</protein>
<dbReference type="EnsemblMetazoa" id="XM_004931490.4">
    <property type="protein sequence ID" value="XP_004931547.1"/>
    <property type="gene ID" value="LOC101735621"/>
</dbReference>
<dbReference type="KEGG" id="bmor:101735621"/>
<feature type="transmembrane region" description="Helical" evidence="1">
    <location>
        <begin position="29"/>
        <end position="48"/>
    </location>
</feature>
<dbReference type="InterPro" id="IPR037185">
    <property type="entry name" value="EmrE-like"/>
</dbReference>
<evidence type="ECO:0000256" key="1">
    <source>
        <dbReference type="SAM" id="Phobius"/>
    </source>
</evidence>
<sequence length="118" mass="12531">MFHEAFLAGIWGSAGSALGKLAGTESVVGDSYAISGVILIIMVLVNTWSSRHYLRSLDAAPNSVAPTVISAASSYVLSGFIGIVLFEEPSSTQWWAGAILIIMGLTLIARPKDRDKFT</sequence>
<name>A0A8R1WKH4_BOMMO</name>
<accession>A0A8R1WKH4</accession>
<feature type="transmembrane region" description="Helical" evidence="1">
    <location>
        <begin position="92"/>
        <end position="109"/>
    </location>
</feature>
<evidence type="ECO:0000313" key="3">
    <source>
        <dbReference type="Proteomes" id="UP000005204"/>
    </source>
</evidence>
<keyword evidence="3" id="KW-1185">Reference proteome</keyword>